<dbReference type="EMBL" id="CP119391">
    <property type="protein sequence ID" value="WNK21249.1"/>
    <property type="molecule type" value="Genomic_DNA"/>
</dbReference>
<dbReference type="Proteomes" id="UP001301869">
    <property type="component" value="Chromosome"/>
</dbReference>
<accession>A0ABY9Z278</accession>
<evidence type="ECO:0000313" key="2">
    <source>
        <dbReference type="Proteomes" id="UP001301869"/>
    </source>
</evidence>
<gene>
    <name evidence="1" type="ORF">P1P91_06130</name>
</gene>
<sequence>MRKERLIVPVLAVLAIAWLVAQLVSSVLFERSLSQALSDLQARGEWRVKRVENDAGWLSSEGRILLSPLLGRPWRLELDYDVRHGILSSEITGTLRPRLDGTLQKAVGEVGATAAPRLNGRYHTYSGRYEMRVALAPLTITQHGRELAVRGARVKLRGVYGDWRLAAELDELSLTDHGARLALGPATLESRYTYIDEAYHFNQHDKLRIEALSLDHPDLALESAPLVLHTDMALDERELRIDGELILDNVWLAEEAPDTPALHGRIAGTLSRLDADAVRRIFARLRQDAARGDADMPVADDALERLSPLLRQVLSEAPRLDIEEIALTSPLLDIAMEADGALFFDARKIDDLDLARLDEPEMQARFLRRLNGDITWRDAPAVAALWLGLPLGERELTFDLIRGDWRVNGRPLPDW</sequence>
<proteinExistence type="predicted"/>
<organism evidence="1 2">
    <name type="scientific">Halomonas piscis</name>
    <dbReference type="NCBI Taxonomy" id="3031727"/>
    <lineage>
        <taxon>Bacteria</taxon>
        <taxon>Pseudomonadati</taxon>
        <taxon>Pseudomonadota</taxon>
        <taxon>Gammaproteobacteria</taxon>
        <taxon>Oceanospirillales</taxon>
        <taxon>Halomonadaceae</taxon>
        <taxon>Halomonas</taxon>
    </lineage>
</organism>
<dbReference type="InterPro" id="IPR010352">
    <property type="entry name" value="DUF945"/>
</dbReference>
<protein>
    <submittedName>
        <fullName evidence="1">DUF945 family protein</fullName>
    </submittedName>
</protein>
<dbReference type="Pfam" id="PF06097">
    <property type="entry name" value="DUF945"/>
    <property type="match status" value="1"/>
</dbReference>
<name>A0ABY9Z278_9GAMM</name>
<reference evidence="1 2" key="1">
    <citation type="submission" date="2023-03" db="EMBL/GenBank/DDBJ databases">
        <title>Halomonas sp. nov., isolated from Korean tranditional fermented seafood 'Jeotgal'.</title>
        <authorList>
            <person name="Kim B."/>
            <person name="Shin N.-R."/>
        </authorList>
    </citation>
    <scope>NUCLEOTIDE SEQUENCE [LARGE SCALE GENOMIC DNA]</scope>
    <source>
        <strain evidence="1 2">SG2L-4</strain>
    </source>
</reference>
<keyword evidence="2" id="KW-1185">Reference proteome</keyword>
<dbReference type="RefSeq" id="WP_311885261.1">
    <property type="nucleotide sequence ID" value="NZ_CP119391.1"/>
</dbReference>
<evidence type="ECO:0000313" key="1">
    <source>
        <dbReference type="EMBL" id="WNK21249.1"/>
    </source>
</evidence>